<keyword evidence="2" id="KW-0813">Transport</keyword>
<evidence type="ECO:0000256" key="5">
    <source>
        <dbReference type="ARBA" id="ARBA00022840"/>
    </source>
</evidence>
<evidence type="ECO:0000313" key="10">
    <source>
        <dbReference type="EMBL" id="UTX44235.1"/>
    </source>
</evidence>
<dbReference type="PANTHER" id="PTHR48041">
    <property type="entry name" value="ABC TRANSPORTER G FAMILY MEMBER 28"/>
    <property type="match status" value="1"/>
</dbReference>
<gene>
    <name evidence="10" type="ORF">GPU96_10g20270</name>
</gene>
<proteinExistence type="predicted"/>
<keyword evidence="3 8" id="KW-0812">Transmembrane</keyword>
<sequence>MEVHTPKEDHRIAEAYKLELKDVVLEVSSENLSSGGKYVRLLNGVSATFESGKLSVVMGPSGSSKTTLMNLIMGAIQKDSLTYGRVLFRGEDRDPNTWLSHTAYLNQDDCVVPYTTVYEYIYFCVSCRTVKKQRGGRSVGEIVSSVMKRLHIQDLKDMMMTAISGGERKRVMIAIEFAVFPDVLILDEPTSGLDSHLAFELIQMIKQYAAESNSIVITTVHQPGPGLFDMFDDLLFLYRGTVVYSGPANRCEEFFDSKGIHRTGKLSTSEFIFELFSDKSYIPGIEEYRQKIDEIIESSVKEGSSKSEDKIMKHGGNSPTSVPFSLTKALMIARRQFAIEWRSWKMLKSRAVEIFILGFYVCFWYPVSFTVKFSNYINDLQLDLSGKDGTESIFHWLLRSLKTNIDESVRSNIDEGIKWEMCPFLLFLLSPLALTDLLDGLDYIHREMSKATYGPSTLYFSAWIVEVPLIILKCCMFLWITSLFGIRSGNTVGLITYMIIGNILVLVFNMMTRSATSSSVLKKILSIFTLALIPLLDPNNLYATSNFLSSPSIGKLGYLRFLKYLFLPFWPHVFFQGFMRLSFFERVLFPSEPNKKFTPPYRTIMGLLADSWLYDPRLNDEENKLKLFSPQTKFLVNCEYSRHFLLLLGAISFVIVVLASNFALMCRFSPHLRLKLSTK</sequence>
<dbReference type="EMBL" id="CP075156">
    <property type="protein sequence ID" value="UTX44235.1"/>
    <property type="molecule type" value="Genomic_DNA"/>
</dbReference>
<keyword evidence="5" id="KW-0067">ATP-binding</keyword>
<feature type="domain" description="ABC transporter" evidence="9">
    <location>
        <begin position="18"/>
        <end position="264"/>
    </location>
</feature>
<dbReference type="SMART" id="SM00382">
    <property type="entry name" value="AAA"/>
    <property type="match status" value="1"/>
</dbReference>
<evidence type="ECO:0000256" key="4">
    <source>
        <dbReference type="ARBA" id="ARBA00022741"/>
    </source>
</evidence>
<evidence type="ECO:0000256" key="2">
    <source>
        <dbReference type="ARBA" id="ARBA00022448"/>
    </source>
</evidence>
<dbReference type="InterPro" id="IPR017871">
    <property type="entry name" value="ABC_transporter-like_CS"/>
</dbReference>
<accession>A0A9Q9C5Q6</accession>
<comment type="subcellular location">
    <subcellularLocation>
        <location evidence="1">Membrane</location>
        <topology evidence="1">Multi-pass membrane protein</topology>
    </subcellularLocation>
</comment>
<evidence type="ECO:0000313" key="11">
    <source>
        <dbReference type="Proteomes" id="UP001059546"/>
    </source>
</evidence>
<evidence type="ECO:0000256" key="3">
    <source>
        <dbReference type="ARBA" id="ARBA00022692"/>
    </source>
</evidence>
<dbReference type="SUPFAM" id="SSF52540">
    <property type="entry name" value="P-loop containing nucleoside triphosphate hydrolases"/>
    <property type="match status" value="1"/>
</dbReference>
<dbReference type="InterPro" id="IPR003439">
    <property type="entry name" value="ABC_transporter-like_ATP-bd"/>
</dbReference>
<dbReference type="GO" id="GO:0005524">
    <property type="term" value="F:ATP binding"/>
    <property type="evidence" value="ECO:0007669"/>
    <property type="project" value="UniProtKB-KW"/>
</dbReference>
<dbReference type="InterPro" id="IPR043926">
    <property type="entry name" value="ABCG_dom"/>
</dbReference>
<organism evidence="10 11">
    <name type="scientific">Encephalitozoon hellem</name>
    <name type="common">Microsporidian parasite</name>
    <dbReference type="NCBI Taxonomy" id="27973"/>
    <lineage>
        <taxon>Eukaryota</taxon>
        <taxon>Fungi</taxon>
        <taxon>Fungi incertae sedis</taxon>
        <taxon>Microsporidia</taxon>
        <taxon>Unikaryonidae</taxon>
        <taxon>Encephalitozoon</taxon>
    </lineage>
</organism>
<protein>
    <submittedName>
        <fullName evidence="10">Sterolin</fullName>
    </submittedName>
</protein>
<dbReference type="GO" id="GO:0140359">
    <property type="term" value="F:ABC-type transporter activity"/>
    <property type="evidence" value="ECO:0007669"/>
    <property type="project" value="InterPro"/>
</dbReference>
<dbReference type="AlphaFoldDB" id="A0A9Q9C5Q6"/>
<keyword evidence="7 8" id="KW-0472">Membrane</keyword>
<evidence type="ECO:0000259" key="9">
    <source>
        <dbReference type="PROSITE" id="PS50893"/>
    </source>
</evidence>
<dbReference type="Gene3D" id="3.40.50.300">
    <property type="entry name" value="P-loop containing nucleotide triphosphate hydrolases"/>
    <property type="match status" value="1"/>
</dbReference>
<feature type="transmembrane region" description="Helical" evidence="8">
    <location>
        <begin position="561"/>
        <end position="579"/>
    </location>
</feature>
<feature type="transmembrane region" description="Helical" evidence="8">
    <location>
        <begin position="351"/>
        <end position="367"/>
    </location>
</feature>
<dbReference type="InterPro" id="IPR027417">
    <property type="entry name" value="P-loop_NTPase"/>
</dbReference>
<name>A0A9Q9C5Q6_ENCHE</name>
<feature type="transmembrane region" description="Helical" evidence="8">
    <location>
        <begin position="456"/>
        <end position="480"/>
    </location>
</feature>
<dbReference type="PROSITE" id="PS50893">
    <property type="entry name" value="ABC_TRANSPORTER_2"/>
    <property type="match status" value="1"/>
</dbReference>
<dbReference type="GO" id="GO:0016020">
    <property type="term" value="C:membrane"/>
    <property type="evidence" value="ECO:0007669"/>
    <property type="project" value="UniProtKB-SubCell"/>
</dbReference>
<feature type="transmembrane region" description="Helical" evidence="8">
    <location>
        <begin position="524"/>
        <end position="541"/>
    </location>
</feature>
<keyword evidence="6 8" id="KW-1133">Transmembrane helix</keyword>
<dbReference type="Pfam" id="PF00005">
    <property type="entry name" value="ABC_tran"/>
    <property type="match status" value="1"/>
</dbReference>
<evidence type="ECO:0000256" key="6">
    <source>
        <dbReference type="ARBA" id="ARBA00022989"/>
    </source>
</evidence>
<dbReference type="Pfam" id="PF19055">
    <property type="entry name" value="ABC2_membrane_7"/>
    <property type="match status" value="1"/>
</dbReference>
<dbReference type="PANTHER" id="PTHR48041:SF91">
    <property type="entry name" value="ABC TRANSPORTER G FAMILY MEMBER 28"/>
    <property type="match status" value="1"/>
</dbReference>
<reference evidence="10" key="1">
    <citation type="submission" date="2021-05" db="EMBL/GenBank/DDBJ databases">
        <title>Encephalitozoon hellem ATCC 50604 Complete Genome.</title>
        <authorList>
            <person name="Mascarenhas dos Santos A.C."/>
            <person name="Julian A.T."/>
            <person name="Pombert J.-F."/>
        </authorList>
    </citation>
    <scope>NUCLEOTIDE SEQUENCE</scope>
    <source>
        <strain evidence="10">ATCC 50604</strain>
    </source>
</reference>
<dbReference type="PROSITE" id="PS00211">
    <property type="entry name" value="ABC_TRANSPORTER_1"/>
    <property type="match status" value="1"/>
</dbReference>
<evidence type="ECO:0000256" key="7">
    <source>
        <dbReference type="ARBA" id="ARBA00023136"/>
    </source>
</evidence>
<dbReference type="InterPro" id="IPR050352">
    <property type="entry name" value="ABCG_transporters"/>
</dbReference>
<dbReference type="Proteomes" id="UP001059546">
    <property type="component" value="Chromosome X"/>
</dbReference>
<evidence type="ECO:0000256" key="1">
    <source>
        <dbReference type="ARBA" id="ARBA00004141"/>
    </source>
</evidence>
<feature type="transmembrane region" description="Helical" evidence="8">
    <location>
        <begin position="492"/>
        <end position="512"/>
    </location>
</feature>
<dbReference type="GO" id="GO:0016887">
    <property type="term" value="F:ATP hydrolysis activity"/>
    <property type="evidence" value="ECO:0007669"/>
    <property type="project" value="InterPro"/>
</dbReference>
<keyword evidence="4" id="KW-0547">Nucleotide-binding</keyword>
<dbReference type="InterPro" id="IPR003593">
    <property type="entry name" value="AAA+_ATPase"/>
</dbReference>
<evidence type="ECO:0000256" key="8">
    <source>
        <dbReference type="SAM" id="Phobius"/>
    </source>
</evidence>
<feature type="transmembrane region" description="Helical" evidence="8">
    <location>
        <begin position="644"/>
        <end position="664"/>
    </location>
</feature>